<dbReference type="Pfam" id="PF01535">
    <property type="entry name" value="PPR"/>
    <property type="match status" value="3"/>
</dbReference>
<dbReference type="Proteomes" id="UP000245699">
    <property type="component" value="Unassembled WGS sequence"/>
</dbReference>
<dbReference type="InterPro" id="IPR011990">
    <property type="entry name" value="TPR-like_helical_dom_sf"/>
</dbReference>
<evidence type="ECO:0008006" key="9">
    <source>
        <dbReference type="Google" id="ProtNLM"/>
    </source>
</evidence>
<keyword evidence="2" id="KW-0677">Repeat</keyword>
<proteinExistence type="inferred from homology"/>
<dbReference type="PANTHER" id="PTHR47447:SF17">
    <property type="entry name" value="OS12G0638900 PROTEIN"/>
    <property type="match status" value="1"/>
</dbReference>
<evidence type="ECO:0000256" key="5">
    <source>
        <dbReference type="PROSITE-ProRule" id="PRU00708"/>
    </source>
</evidence>
<name>A0A2T9YEE8_9FUNG</name>
<sequence length="623" mass="71285">MSLSITKSSMASKSVLQGLSRRLNSHTEISPYRLFSTQSLISDDGFVGSLDNFRGSKKVIVKANQDSNKIKTKYQKRSILKNRSTASGRFNLITPAEKEMEQNMKYLTDCIINKETEEAWNYYVKIVEYSLETGNPLLSTFHHIQMMQLLNLKKLEFYNSEIIQIYESRLEYLIRSFKTFESINKNKLKDLSTDAKQSNLGDIDTKSEVKEKNFFTGILNFSLETKKARQKDNFLTSNKQRIATNINNVDSLIVNHMIEFYIRSSQPEKARKLWHEAREVGTELTTFTYNLYMYMLIKNTKPFNSDSSNFNEALACWKEMKNEGIPQTNYTKSILVKLFGYMGDIKSAQSVINPSEQDFDSYSYSENMENQISLKKSFLSGIDKLNIEKLKFKPSIAKNIVNQIKSGFYGNKDVFPVHFSAEPDFKNVNIYNALIEAYCYKKDIDTAINIFNSMCKPEDIKEYKKIGLELKLIDASSQIEGVLRQTSSPNTTNILTPSPNLATFNTLVKYMCINNMHMQAVSLIELMISVYKIQPNVATFKLVITKSLAMQNFPLAAKLAYWLNESVGISPVVQRIENLLEIGSEHWQSNMESEPSNSSDISLIQNNVSSEFSNEILPNVKLA</sequence>
<dbReference type="EMBL" id="MBFT01000607">
    <property type="protein sequence ID" value="PVU88631.1"/>
    <property type="molecule type" value="Genomic_DNA"/>
</dbReference>
<dbReference type="EMBL" id="MBFT01000464">
    <property type="protein sequence ID" value="PVU90718.1"/>
    <property type="molecule type" value="Genomic_DNA"/>
</dbReference>
<dbReference type="InterPro" id="IPR002885">
    <property type="entry name" value="PPR_rpt"/>
</dbReference>
<evidence type="ECO:0000313" key="6">
    <source>
        <dbReference type="EMBL" id="PVU88631.1"/>
    </source>
</evidence>
<protein>
    <recommendedName>
        <fullName evidence="9">Pentacotripeptide-repeat region of PRORP domain-containing protein</fullName>
    </recommendedName>
</protein>
<organism evidence="7 8">
    <name type="scientific">Furculomyces boomerangus</name>
    <dbReference type="NCBI Taxonomy" id="61424"/>
    <lineage>
        <taxon>Eukaryota</taxon>
        <taxon>Fungi</taxon>
        <taxon>Fungi incertae sedis</taxon>
        <taxon>Zoopagomycota</taxon>
        <taxon>Kickxellomycotina</taxon>
        <taxon>Harpellomycetes</taxon>
        <taxon>Harpellales</taxon>
        <taxon>Harpellaceae</taxon>
        <taxon>Furculomyces</taxon>
    </lineage>
</organism>
<dbReference type="PROSITE" id="PS51375">
    <property type="entry name" value="PPR"/>
    <property type="match status" value="1"/>
</dbReference>
<evidence type="ECO:0000256" key="1">
    <source>
        <dbReference type="ARBA" id="ARBA00006192"/>
    </source>
</evidence>
<accession>A0A2T9YEE8</accession>
<reference evidence="7 8" key="1">
    <citation type="journal article" date="2018" name="MBio">
        <title>Comparative Genomics Reveals the Core Gene Toolbox for the Fungus-Insect Symbiosis.</title>
        <authorList>
            <person name="Wang Y."/>
            <person name="Stata M."/>
            <person name="Wang W."/>
            <person name="Stajich J.E."/>
            <person name="White M.M."/>
            <person name="Moncalvo J.M."/>
        </authorList>
    </citation>
    <scope>NUCLEOTIDE SEQUENCE [LARGE SCALE GENOMIC DNA]</scope>
    <source>
        <strain evidence="7 8">AUS-77-4</strain>
    </source>
</reference>
<dbReference type="NCBIfam" id="TIGR00756">
    <property type="entry name" value="PPR"/>
    <property type="match status" value="1"/>
</dbReference>
<dbReference type="STRING" id="61424.A0A2T9YEE8"/>
<feature type="repeat" description="PPR" evidence="5">
    <location>
        <begin position="427"/>
        <end position="457"/>
    </location>
</feature>
<comment type="similarity">
    <text evidence="1">Belongs to the CCM1 family.</text>
</comment>
<evidence type="ECO:0000256" key="4">
    <source>
        <dbReference type="ARBA" id="ARBA00044511"/>
    </source>
</evidence>
<evidence type="ECO:0000256" key="2">
    <source>
        <dbReference type="ARBA" id="ARBA00022737"/>
    </source>
</evidence>
<evidence type="ECO:0000313" key="7">
    <source>
        <dbReference type="EMBL" id="PVU90718.1"/>
    </source>
</evidence>
<comment type="caution">
    <text evidence="7">The sequence shown here is derived from an EMBL/GenBank/DDBJ whole genome shotgun (WGS) entry which is preliminary data.</text>
</comment>
<keyword evidence="8" id="KW-1185">Reference proteome</keyword>
<dbReference type="OrthoDB" id="185373at2759"/>
<evidence type="ECO:0000256" key="3">
    <source>
        <dbReference type="ARBA" id="ARBA00044493"/>
    </source>
</evidence>
<evidence type="ECO:0000313" key="8">
    <source>
        <dbReference type="Proteomes" id="UP000245699"/>
    </source>
</evidence>
<comment type="subunit">
    <text evidence="4">Binds to mitochondrial small subunit 15S rRNA.</text>
</comment>
<dbReference type="AlphaFoldDB" id="A0A2T9YEE8"/>
<comment type="function">
    <text evidence="3">Regulates mitochondrial small subunit maturation by controlling 15S rRNA 5'-end processing. Localizes to the 5' precursor of the 15S rRNA in a position that is subsequently occupied by mS47 in the mature yeast mtSSU. Uses structure and sequence-specific RNA recognition, binding to a single-stranded region of the precursor and specifically recognizing bases -6 to -1. The exchange of Ccm1 for mS47 is coupled to the irreversible removal of precursor rRNA that is accompanied by conformational changes of the mitoribosomal proteins uS5m and mS26. These conformational changes signal completion of 5'-end rRNA processing through protection of the mature 5'-end of the 15S rRNA and stabilization of mS47. The removal of the 5' precursor together with the dissociation of Ccm1 may be catalyzed by the 5'-3' exoribonuclease Pet127. Involved in the specific removal of group I introns in mitochondrial encoded transcripts.</text>
</comment>
<dbReference type="Gene3D" id="1.25.40.10">
    <property type="entry name" value="Tetratricopeptide repeat domain"/>
    <property type="match status" value="2"/>
</dbReference>
<dbReference type="PANTHER" id="PTHR47447">
    <property type="entry name" value="OS03G0856100 PROTEIN"/>
    <property type="match status" value="1"/>
</dbReference>
<gene>
    <name evidence="7" type="ORF">BB559_004469</name>
    <name evidence="6" type="ORF">BB559_005460</name>
</gene>